<dbReference type="GO" id="GO:0031146">
    <property type="term" value="P:SCF-dependent proteasomal ubiquitin-dependent protein catabolic process"/>
    <property type="evidence" value="ECO:0007669"/>
    <property type="project" value="TreeGrafter"/>
</dbReference>
<dbReference type="Gene3D" id="3.80.10.10">
    <property type="entry name" value="Ribonuclease Inhibitor"/>
    <property type="match status" value="2"/>
</dbReference>
<keyword evidence="2" id="KW-0675">Receptor</keyword>
<dbReference type="Pfam" id="PF13516">
    <property type="entry name" value="LRR_6"/>
    <property type="match status" value="1"/>
</dbReference>
<feature type="non-terminal residue" evidence="2">
    <location>
        <position position="401"/>
    </location>
</feature>
<keyword evidence="2" id="KW-0808">Transferase</keyword>
<dbReference type="InterPro" id="IPR001611">
    <property type="entry name" value="Leu-rich_rpt"/>
</dbReference>
<dbReference type="InterPro" id="IPR057207">
    <property type="entry name" value="FBXL15_LRR"/>
</dbReference>
<sequence>MTPLGDTNIACSFSAHCVAMLPTESIFRKLMLRGVLRVAGLPDRAIAVKRLVGTGAAAAARREAARLATLCPRHTSMVVGFVDVSPCETYLLLEHQLKNNSHEAALLELRVLGISLSDRRFQMLPLQQLIISSRAHPRLGISATGLRSMSSIAALTLHRVKLSSTSTHGFSIDSIPVGTNMCLVYGKHAAAADSNVSDTPSPNPVAHALSKVRQLDLIDCASIPTTVFSTIAALSSLQHLDLRGCLTVTDVDLRHISTLSRLQHLCLRGCVKISNSGIKSVSLGAQLKHLDVSGCKKITDAGLSDASLSTLRHLDVRACKHIIGSCLASSPMLTHVCLATCANVDDASISTIATLSMLQCLDLCDCVQITDATLGVIAGLSKLRHLALGGCLNITDGGLGM</sequence>
<accession>A0A0S4KK45</accession>
<dbReference type="InterPro" id="IPR006553">
    <property type="entry name" value="Leu-rich_rpt_Cys-con_subtyp"/>
</dbReference>
<evidence type="ECO:0000313" key="3">
    <source>
        <dbReference type="Proteomes" id="UP000051952"/>
    </source>
</evidence>
<keyword evidence="2" id="KW-0418">Kinase</keyword>
<dbReference type="GO" id="GO:0019005">
    <property type="term" value="C:SCF ubiquitin ligase complex"/>
    <property type="evidence" value="ECO:0007669"/>
    <property type="project" value="TreeGrafter"/>
</dbReference>
<dbReference type="PANTHER" id="PTHR13318:SF190">
    <property type="entry name" value="PARTNER OF PAIRED, ISOFORM B"/>
    <property type="match status" value="1"/>
</dbReference>
<dbReference type="GO" id="GO:0016301">
    <property type="term" value="F:kinase activity"/>
    <property type="evidence" value="ECO:0007669"/>
    <property type="project" value="UniProtKB-KW"/>
</dbReference>
<dbReference type="InterPro" id="IPR032675">
    <property type="entry name" value="LRR_dom_sf"/>
</dbReference>
<evidence type="ECO:0000313" key="2">
    <source>
        <dbReference type="EMBL" id="CUI14950.1"/>
    </source>
</evidence>
<protein>
    <submittedName>
        <fullName evidence="2">Receptor-type protein kinase, putative</fullName>
    </submittedName>
</protein>
<keyword evidence="3" id="KW-1185">Reference proteome</keyword>
<feature type="domain" description="F-box/LRR-repeat protein 15-like leucin rich repeat" evidence="1">
    <location>
        <begin position="211"/>
        <end position="281"/>
    </location>
</feature>
<dbReference type="SMART" id="SM00367">
    <property type="entry name" value="LRR_CC"/>
    <property type="match status" value="5"/>
</dbReference>
<dbReference type="SUPFAM" id="SSF52047">
    <property type="entry name" value="RNI-like"/>
    <property type="match status" value="1"/>
</dbReference>
<dbReference type="Pfam" id="PF25372">
    <property type="entry name" value="DUF7885"/>
    <property type="match status" value="1"/>
</dbReference>
<dbReference type="OrthoDB" id="245104at2759"/>
<name>A0A0S4KK45_BODSA</name>
<dbReference type="Proteomes" id="UP000051952">
    <property type="component" value="Unassembled WGS sequence"/>
</dbReference>
<reference evidence="3" key="1">
    <citation type="submission" date="2015-09" db="EMBL/GenBank/DDBJ databases">
        <authorList>
            <consortium name="Pathogen Informatics"/>
        </authorList>
    </citation>
    <scope>NUCLEOTIDE SEQUENCE [LARGE SCALE GENOMIC DNA]</scope>
    <source>
        <strain evidence="3">Lake Konstanz</strain>
    </source>
</reference>
<dbReference type="VEuPathDB" id="TriTrypDB:BSAL_21340"/>
<dbReference type="PANTHER" id="PTHR13318">
    <property type="entry name" value="PARTNER OF PAIRED, ISOFORM B-RELATED"/>
    <property type="match status" value="1"/>
</dbReference>
<dbReference type="EMBL" id="CYKH01001741">
    <property type="protein sequence ID" value="CUI14950.1"/>
    <property type="molecule type" value="Genomic_DNA"/>
</dbReference>
<proteinExistence type="predicted"/>
<dbReference type="AlphaFoldDB" id="A0A0S4KK45"/>
<gene>
    <name evidence="2" type="ORF">BSAL_21340</name>
</gene>
<organism evidence="2 3">
    <name type="scientific">Bodo saltans</name>
    <name type="common">Flagellated protozoan</name>
    <dbReference type="NCBI Taxonomy" id="75058"/>
    <lineage>
        <taxon>Eukaryota</taxon>
        <taxon>Discoba</taxon>
        <taxon>Euglenozoa</taxon>
        <taxon>Kinetoplastea</taxon>
        <taxon>Metakinetoplastina</taxon>
        <taxon>Eubodonida</taxon>
        <taxon>Bodonidae</taxon>
        <taxon>Bodo</taxon>
    </lineage>
</organism>
<evidence type="ECO:0000259" key="1">
    <source>
        <dbReference type="Pfam" id="PF25372"/>
    </source>
</evidence>